<dbReference type="CDD" id="cd16295">
    <property type="entry name" value="TTHA0252-CPSF-like_MBL-fold"/>
    <property type="match status" value="1"/>
</dbReference>
<dbReference type="Pfam" id="PF16661">
    <property type="entry name" value="Lactamase_B_6"/>
    <property type="match status" value="1"/>
</dbReference>
<evidence type="ECO:0000259" key="3">
    <source>
        <dbReference type="SMART" id="SM01027"/>
    </source>
</evidence>
<dbReference type="GO" id="GO:0004521">
    <property type="term" value="F:RNA endonuclease activity"/>
    <property type="evidence" value="ECO:0007669"/>
    <property type="project" value="TreeGrafter"/>
</dbReference>
<dbReference type="AlphaFoldDB" id="A0A9D1J201"/>
<reference evidence="4" key="1">
    <citation type="submission" date="2020-10" db="EMBL/GenBank/DDBJ databases">
        <authorList>
            <person name="Gilroy R."/>
        </authorList>
    </citation>
    <scope>NUCLEOTIDE SEQUENCE</scope>
    <source>
        <strain evidence="4">ChiSjej1B19-7085</strain>
    </source>
</reference>
<dbReference type="SUPFAM" id="SSF56281">
    <property type="entry name" value="Metallo-hydrolase/oxidoreductase"/>
    <property type="match status" value="1"/>
</dbReference>
<dbReference type="InterPro" id="IPR001279">
    <property type="entry name" value="Metallo-B-lactamas"/>
</dbReference>
<dbReference type="InterPro" id="IPR050698">
    <property type="entry name" value="MBL"/>
</dbReference>
<dbReference type="SMART" id="SM00849">
    <property type="entry name" value="Lactamase_B"/>
    <property type="match status" value="1"/>
</dbReference>
<protein>
    <submittedName>
        <fullName evidence="4">MBL fold metallo-hydrolase</fullName>
    </submittedName>
</protein>
<dbReference type="Proteomes" id="UP000886785">
    <property type="component" value="Unassembled WGS sequence"/>
</dbReference>
<dbReference type="Gene3D" id="3.60.15.10">
    <property type="entry name" value="Ribonuclease Z/Hydroxyacylglutathione hydrolase-like"/>
    <property type="match status" value="1"/>
</dbReference>
<dbReference type="PANTHER" id="PTHR11203">
    <property type="entry name" value="CLEAVAGE AND POLYADENYLATION SPECIFICITY FACTOR FAMILY MEMBER"/>
    <property type="match status" value="1"/>
</dbReference>
<reference evidence="4" key="2">
    <citation type="journal article" date="2021" name="PeerJ">
        <title>Extensive microbial diversity within the chicken gut microbiome revealed by metagenomics and culture.</title>
        <authorList>
            <person name="Gilroy R."/>
            <person name="Ravi A."/>
            <person name="Getino M."/>
            <person name="Pursley I."/>
            <person name="Horton D.L."/>
            <person name="Alikhan N.F."/>
            <person name="Baker D."/>
            <person name="Gharbi K."/>
            <person name="Hall N."/>
            <person name="Watson M."/>
            <person name="Adriaenssens E.M."/>
            <person name="Foster-Nyarko E."/>
            <person name="Jarju S."/>
            <person name="Secka A."/>
            <person name="Antonio M."/>
            <person name="Oren A."/>
            <person name="Chaudhuri R.R."/>
            <person name="La Ragione R."/>
            <person name="Hildebrand F."/>
            <person name="Pallen M.J."/>
        </authorList>
    </citation>
    <scope>NUCLEOTIDE SEQUENCE</scope>
    <source>
        <strain evidence="4">ChiSjej1B19-7085</strain>
    </source>
</reference>
<proteinExistence type="predicted"/>
<feature type="domain" description="Metallo-beta-lactamase" evidence="2">
    <location>
        <begin position="13"/>
        <end position="245"/>
    </location>
</feature>
<dbReference type="EMBL" id="DVHF01000102">
    <property type="protein sequence ID" value="HIR57745.1"/>
    <property type="molecule type" value="Genomic_DNA"/>
</dbReference>
<evidence type="ECO:0000259" key="2">
    <source>
        <dbReference type="SMART" id="SM00849"/>
    </source>
</evidence>
<name>A0A9D1J201_9FIRM</name>
<organism evidence="4 5">
    <name type="scientific">Candidatus Gallacutalibacter pullicola</name>
    <dbReference type="NCBI Taxonomy" id="2840830"/>
    <lineage>
        <taxon>Bacteria</taxon>
        <taxon>Bacillati</taxon>
        <taxon>Bacillota</taxon>
        <taxon>Clostridia</taxon>
        <taxon>Eubacteriales</taxon>
        <taxon>Candidatus Gallacutalibacter</taxon>
    </lineage>
</organism>
<evidence type="ECO:0000313" key="4">
    <source>
        <dbReference type="EMBL" id="HIR57745.1"/>
    </source>
</evidence>
<dbReference type="Gene3D" id="3.40.50.10890">
    <property type="match status" value="1"/>
</dbReference>
<dbReference type="PANTHER" id="PTHR11203:SF37">
    <property type="entry name" value="INTEGRATOR COMPLEX SUBUNIT 11"/>
    <property type="match status" value="1"/>
</dbReference>
<sequence length="536" mass="60163">MRLTFYGADKEVTGSCHCVDAAGQRFLVDCGLQQGRDERDGNRLPFNTAAVDFVIVTHAHVDHSGRLPCLIRNGFRGKIYATSATCRLLSIMLRDSAHIQEMDAETENRKDRRAGRDPVEPLYTTEDAEKTLKYLVPCEYGEKINPAPGITFSFVDAGHLLGSASVEIWLTEQNVTKKIVFSGDIGSRHQPIIRDPQYITEADYVVMESTYGDRDHEHVDDYTPKLAEVIERTMARGGNVVIPSFAVGRTQELLYFLREIKERGLVKSNPGFPVYVDSPLAAEATAIYSGDLHGYADEETIQLIKNGFRPIQFDDLRICQSVEESRRLNEDPAPKVIISSSGMCEAGRIRHHLKHNLWREECTVLFVGFQAAGTLGRILIDGVPSVKLFGEQIAVKAEIANFRALSAHADRTGLLRWISSFEHKPERVFVVHGEEKACGVFTENLIQLGYRAYAPNFEAMFDLLENRELDPGVEPYLLEERKAKKAKANRISASYARLLAAEQRLHEVILHNQGGANKDIAKFADQLISLCDKWDR</sequence>
<dbReference type="InterPro" id="IPR036866">
    <property type="entry name" value="RibonucZ/Hydroxyglut_hydro"/>
</dbReference>
<evidence type="ECO:0000256" key="1">
    <source>
        <dbReference type="ARBA" id="ARBA00022801"/>
    </source>
</evidence>
<keyword evidence="1" id="KW-0378">Hydrolase</keyword>
<feature type="domain" description="Beta-Casp" evidence="3">
    <location>
        <begin position="250"/>
        <end position="379"/>
    </location>
</feature>
<dbReference type="GO" id="GO:0016787">
    <property type="term" value="F:hydrolase activity"/>
    <property type="evidence" value="ECO:0007669"/>
    <property type="project" value="UniProtKB-KW"/>
</dbReference>
<evidence type="ECO:0000313" key="5">
    <source>
        <dbReference type="Proteomes" id="UP000886785"/>
    </source>
</evidence>
<dbReference type="Pfam" id="PF07521">
    <property type="entry name" value="RMMBL"/>
    <property type="match status" value="1"/>
</dbReference>
<accession>A0A9D1J201</accession>
<dbReference type="SMART" id="SM01027">
    <property type="entry name" value="Beta-Casp"/>
    <property type="match status" value="1"/>
</dbReference>
<dbReference type="InterPro" id="IPR011108">
    <property type="entry name" value="RMMBL"/>
</dbReference>
<dbReference type="InterPro" id="IPR022712">
    <property type="entry name" value="Beta_Casp"/>
</dbReference>
<dbReference type="Pfam" id="PF10996">
    <property type="entry name" value="Beta-Casp"/>
    <property type="match status" value="1"/>
</dbReference>
<gene>
    <name evidence="4" type="ORF">IAA54_08745</name>
</gene>
<comment type="caution">
    <text evidence="4">The sequence shown here is derived from an EMBL/GenBank/DDBJ whole genome shotgun (WGS) entry which is preliminary data.</text>
</comment>